<name>L2GSG1_VAVCU</name>
<gene>
    <name evidence="1" type="ORF">VCUG_02279</name>
</gene>
<dbReference type="VEuPathDB" id="MicrosporidiaDB:VCUG_02279"/>
<sequence>MYITAIMRDYDTRCTKYAANTQELNNLVLYKRINICIHFSVAIFRSAHIVPLTSAHDLKGLRCIVLLKLIFISLNTRFATLGDTSFIPWRYIFMNIQHVIRE</sequence>
<organism evidence="1 2">
    <name type="scientific">Vavraia culicis (isolate floridensis)</name>
    <name type="common">Microsporidian parasite</name>
    <dbReference type="NCBI Taxonomy" id="948595"/>
    <lineage>
        <taxon>Eukaryota</taxon>
        <taxon>Fungi</taxon>
        <taxon>Fungi incertae sedis</taxon>
        <taxon>Microsporidia</taxon>
        <taxon>Pleistophoridae</taxon>
        <taxon>Vavraia</taxon>
    </lineage>
</organism>
<accession>L2GSG1</accession>
<dbReference type="AlphaFoldDB" id="L2GSG1"/>
<dbReference type="InParanoid" id="L2GSG1"/>
<dbReference type="Proteomes" id="UP000011081">
    <property type="component" value="Unassembled WGS sequence"/>
</dbReference>
<proteinExistence type="predicted"/>
<evidence type="ECO:0000313" key="1">
    <source>
        <dbReference type="EMBL" id="ELA46233.1"/>
    </source>
</evidence>
<dbReference type="GeneID" id="19880143"/>
<reference evidence="2" key="1">
    <citation type="submission" date="2011-03" db="EMBL/GenBank/DDBJ databases">
        <title>The genome sequence of Vavraia culicis strain floridensis.</title>
        <authorList>
            <consortium name="The Broad Institute Genome Sequencing Platform"/>
            <person name="Cuomo C."/>
            <person name="Becnel J."/>
            <person name="Sanscrainte N."/>
            <person name="Young S.K."/>
            <person name="Zeng Q."/>
            <person name="Gargeya S."/>
            <person name="Fitzgerald M."/>
            <person name="Haas B."/>
            <person name="Abouelleil A."/>
            <person name="Alvarado L."/>
            <person name="Arachchi H.M."/>
            <person name="Berlin A."/>
            <person name="Chapman S.B."/>
            <person name="Gearin G."/>
            <person name="Goldberg J."/>
            <person name="Griggs A."/>
            <person name="Gujja S."/>
            <person name="Hansen M."/>
            <person name="Heiman D."/>
            <person name="Howarth C."/>
            <person name="Larimer J."/>
            <person name="Lui A."/>
            <person name="MacDonald P.J.P."/>
            <person name="McCowen C."/>
            <person name="Montmayeur A."/>
            <person name="Murphy C."/>
            <person name="Neiman D."/>
            <person name="Pearson M."/>
            <person name="Priest M."/>
            <person name="Roberts A."/>
            <person name="Saif S."/>
            <person name="Shea T."/>
            <person name="Sisk P."/>
            <person name="Stolte C."/>
            <person name="Sykes S."/>
            <person name="Wortman J."/>
            <person name="Nusbaum C."/>
            <person name="Birren B."/>
        </authorList>
    </citation>
    <scope>NUCLEOTIDE SEQUENCE [LARGE SCALE GENOMIC DNA]</scope>
    <source>
        <strain evidence="2">floridensis</strain>
    </source>
</reference>
<dbReference type="HOGENOM" id="CLU_2279578_0_0_1"/>
<keyword evidence="2" id="KW-1185">Reference proteome</keyword>
<protein>
    <submittedName>
        <fullName evidence="1">Uncharacterized protein</fullName>
    </submittedName>
</protein>
<dbReference type="EMBL" id="GL877455">
    <property type="protein sequence ID" value="ELA46233.1"/>
    <property type="molecule type" value="Genomic_DNA"/>
</dbReference>
<evidence type="ECO:0000313" key="2">
    <source>
        <dbReference type="Proteomes" id="UP000011081"/>
    </source>
</evidence>
<dbReference type="RefSeq" id="XP_008075289.1">
    <property type="nucleotide sequence ID" value="XM_008077098.1"/>
</dbReference>